<proteinExistence type="predicted"/>
<comment type="caution">
    <text evidence="1">The sequence shown here is derived from an EMBL/GenBank/DDBJ whole genome shotgun (WGS) entry which is preliminary data.</text>
</comment>
<protein>
    <submittedName>
        <fullName evidence="1">Uncharacterized protein</fullName>
    </submittedName>
</protein>
<name>A0AAD6HXC9_9EURO</name>
<reference evidence="1" key="2">
    <citation type="submission" date="2023-01" db="EMBL/GenBank/DDBJ databases">
        <authorList>
            <person name="Petersen C."/>
        </authorList>
    </citation>
    <scope>NUCLEOTIDE SEQUENCE</scope>
    <source>
        <strain evidence="1">IBT 17514</strain>
    </source>
</reference>
<gene>
    <name evidence="1" type="ORF">N7493_000947</name>
</gene>
<dbReference type="EMBL" id="JAQJAN010000001">
    <property type="protein sequence ID" value="KAJ5741075.1"/>
    <property type="molecule type" value="Genomic_DNA"/>
</dbReference>
<dbReference type="Proteomes" id="UP001215712">
    <property type="component" value="Unassembled WGS sequence"/>
</dbReference>
<reference evidence="1" key="1">
    <citation type="journal article" date="2023" name="IMA Fungus">
        <title>Comparative genomic study of the Penicillium genus elucidates a diverse pangenome and 15 lateral gene transfer events.</title>
        <authorList>
            <person name="Petersen C."/>
            <person name="Sorensen T."/>
            <person name="Nielsen M.R."/>
            <person name="Sondergaard T.E."/>
            <person name="Sorensen J.L."/>
            <person name="Fitzpatrick D.A."/>
            <person name="Frisvad J.C."/>
            <person name="Nielsen K.L."/>
        </authorList>
    </citation>
    <scope>NUCLEOTIDE SEQUENCE</scope>
    <source>
        <strain evidence="1">IBT 17514</strain>
    </source>
</reference>
<dbReference type="AlphaFoldDB" id="A0AAD6HXC9"/>
<sequence>MDRKYAINLWFSSVEETLIKLSGSHKTLAEPLCRFFDLQIKVETMRNKSIFVIFQPRMNDSL</sequence>
<accession>A0AAD6HXC9</accession>
<organism evidence="1 2">
    <name type="scientific">Penicillium malachiteum</name>
    <dbReference type="NCBI Taxonomy" id="1324776"/>
    <lineage>
        <taxon>Eukaryota</taxon>
        <taxon>Fungi</taxon>
        <taxon>Dikarya</taxon>
        <taxon>Ascomycota</taxon>
        <taxon>Pezizomycotina</taxon>
        <taxon>Eurotiomycetes</taxon>
        <taxon>Eurotiomycetidae</taxon>
        <taxon>Eurotiales</taxon>
        <taxon>Aspergillaceae</taxon>
        <taxon>Penicillium</taxon>
    </lineage>
</organism>
<evidence type="ECO:0000313" key="2">
    <source>
        <dbReference type="Proteomes" id="UP001215712"/>
    </source>
</evidence>
<evidence type="ECO:0000313" key="1">
    <source>
        <dbReference type="EMBL" id="KAJ5741075.1"/>
    </source>
</evidence>
<keyword evidence="2" id="KW-1185">Reference proteome</keyword>